<evidence type="ECO:0000313" key="1">
    <source>
        <dbReference type="EMBL" id="MBA2113735.1"/>
    </source>
</evidence>
<keyword evidence="2" id="KW-1185">Reference proteome</keyword>
<accession>A0A7V9A5V3</accession>
<organism evidence="1 2">
    <name type="scientific">Bremerella alba</name>
    <dbReference type="NCBI Taxonomy" id="980252"/>
    <lineage>
        <taxon>Bacteria</taxon>
        <taxon>Pseudomonadati</taxon>
        <taxon>Planctomycetota</taxon>
        <taxon>Planctomycetia</taxon>
        <taxon>Pirellulales</taxon>
        <taxon>Pirellulaceae</taxon>
        <taxon>Bremerella</taxon>
    </lineage>
</organism>
<dbReference type="SUPFAM" id="SSF48239">
    <property type="entry name" value="Terpenoid cyclases/Protein prenyltransferases"/>
    <property type="match status" value="1"/>
</dbReference>
<dbReference type="Proteomes" id="UP000551616">
    <property type="component" value="Unassembled WGS sequence"/>
</dbReference>
<evidence type="ECO:0008006" key="3">
    <source>
        <dbReference type="Google" id="ProtNLM"/>
    </source>
</evidence>
<sequence length="407" mass="44714">MTLSTANFPTGRRAHETTGAPLFLGQAMSFSRILIFSTLLVLSATGGTRAVAEGEWEVTPESRQALEQGLNWLAENQGPNGDWESDDLGLVGMGALAFMADGHAPGRGKYGQPLDRAINKILSSPRPSGLLNIADAQRDMYNHGLTTFVLGQAHGMTHDTRINPVLDRALKLIAFTQAEDGGWDYRAVRRDNGHDLSLAVMQAKALRSAMDTGIEVAPEVVDLAIGSVREHYSPEGVSRDAAEAEQKKYPGQFTYTRHGGKASLAMAAAGVVCLQEFGQYDDWRIAKNMEVIHAEIAKLKEKKNKGNGRLPFDAYTLYYVGQALYQTGGEDWKRSYPTLRDAVIESQFNRPEDLRYHGMWHAGAHVNNMPGDLYGTAVGCFILAMPNRYLPILQEGRIESFQQDAGR</sequence>
<dbReference type="EMBL" id="JABRWO010000002">
    <property type="protein sequence ID" value="MBA2113735.1"/>
    <property type="molecule type" value="Genomic_DNA"/>
</dbReference>
<reference evidence="1 2" key="1">
    <citation type="submission" date="2020-05" db="EMBL/GenBank/DDBJ databases">
        <title>Bremerella alba sp. nov., a novel planctomycete isolated from the surface of the macroalga Fucus spiralis.</title>
        <authorList>
            <person name="Godinho O."/>
            <person name="Botelho R."/>
            <person name="Albuquerque L."/>
            <person name="Wiegand S."/>
            <person name="Da Costa M.S."/>
            <person name="Lobo-Da-Cunha A."/>
            <person name="Jogler C."/>
            <person name="Lage O.M."/>
        </authorList>
    </citation>
    <scope>NUCLEOTIDE SEQUENCE [LARGE SCALE GENOMIC DNA]</scope>
    <source>
        <strain evidence="1 2">FF15</strain>
    </source>
</reference>
<dbReference type="Gene3D" id="1.50.10.20">
    <property type="match status" value="1"/>
</dbReference>
<gene>
    <name evidence="1" type="ORF">HOV93_08860</name>
</gene>
<dbReference type="AlphaFoldDB" id="A0A7V9A5V3"/>
<evidence type="ECO:0000313" key="2">
    <source>
        <dbReference type="Proteomes" id="UP000551616"/>
    </source>
</evidence>
<protein>
    <recommendedName>
        <fullName evidence="3">Squalene--hopene cyclase</fullName>
    </recommendedName>
</protein>
<name>A0A7V9A5V3_9BACT</name>
<comment type="caution">
    <text evidence="1">The sequence shown here is derived from an EMBL/GenBank/DDBJ whole genome shotgun (WGS) entry which is preliminary data.</text>
</comment>
<proteinExistence type="predicted"/>
<dbReference type="InterPro" id="IPR008930">
    <property type="entry name" value="Terpenoid_cyclase/PrenylTrfase"/>
</dbReference>